<reference evidence="2" key="1">
    <citation type="journal article" date="2016" name="Front. Microbiol.">
        <title>Genome Sequence of the Piezophilic, Mesophilic Sulfate-Reducing Bacterium Desulfovibrio indicus J2T.</title>
        <authorList>
            <person name="Cao J."/>
            <person name="Maignien L."/>
            <person name="Shao Z."/>
            <person name="Alain K."/>
            <person name="Jebbar M."/>
        </authorList>
    </citation>
    <scope>NUCLEOTIDE SEQUENCE</scope>
    <source>
        <strain evidence="2">DSM 21893</strain>
    </source>
</reference>
<evidence type="ECO:0000313" key="3">
    <source>
        <dbReference type="Proteomes" id="UP001055307"/>
    </source>
</evidence>
<accession>A0AAV4Z2S0</accession>
<keyword evidence="3" id="KW-1185">Reference proteome</keyword>
<dbReference type="Proteomes" id="UP001055307">
    <property type="component" value="Unassembled WGS sequence"/>
</dbReference>
<feature type="region of interest" description="Disordered" evidence="1">
    <location>
        <begin position="1"/>
        <end position="68"/>
    </location>
</feature>
<dbReference type="AlphaFoldDB" id="A0AAV4Z2S0"/>
<organism evidence="2 3">
    <name type="scientific">Methylobacterium bullatum</name>
    <dbReference type="NCBI Taxonomy" id="570505"/>
    <lineage>
        <taxon>Bacteria</taxon>
        <taxon>Pseudomonadati</taxon>
        <taxon>Pseudomonadota</taxon>
        <taxon>Alphaproteobacteria</taxon>
        <taxon>Hyphomicrobiales</taxon>
        <taxon>Methylobacteriaceae</taxon>
        <taxon>Methylobacterium</taxon>
    </lineage>
</organism>
<name>A0AAV4Z2S0_9HYPH</name>
<dbReference type="EMBL" id="BPQF01000003">
    <property type="protein sequence ID" value="GJD38082.1"/>
    <property type="molecule type" value="Genomic_DNA"/>
</dbReference>
<reference evidence="2" key="2">
    <citation type="submission" date="2021-08" db="EMBL/GenBank/DDBJ databases">
        <authorList>
            <person name="Tani A."/>
            <person name="Ola A."/>
            <person name="Ogura Y."/>
            <person name="Katsura K."/>
            <person name="Hayashi T."/>
        </authorList>
    </citation>
    <scope>NUCLEOTIDE SEQUENCE</scope>
    <source>
        <strain evidence="2">DSM 21893</strain>
    </source>
</reference>
<comment type="caution">
    <text evidence="2">The sequence shown here is derived from an EMBL/GenBank/DDBJ whole genome shotgun (WGS) entry which is preliminary data.</text>
</comment>
<evidence type="ECO:0000256" key="1">
    <source>
        <dbReference type="SAM" id="MobiDB-lite"/>
    </source>
</evidence>
<gene>
    <name evidence="2" type="ORF">OICFNHDK_0522</name>
</gene>
<evidence type="ECO:0000313" key="2">
    <source>
        <dbReference type="EMBL" id="GJD38082.1"/>
    </source>
</evidence>
<dbReference type="RefSeq" id="WP_147830643.1">
    <property type="nucleotide sequence ID" value="NZ_BPQF01000003.1"/>
</dbReference>
<proteinExistence type="predicted"/>
<sequence length="68" mass="7148">MNPKPAPTTAIDELQRETWDDDGGAGLTGPRTTSRVPKAPASLNARRVPPDGTPRQPGPGFPSTTPRS</sequence>
<protein>
    <submittedName>
        <fullName evidence="2">Uncharacterized protein</fullName>
    </submittedName>
</protein>